<proteinExistence type="predicted"/>
<accession>A0A0Q3H752</accession>
<dbReference type="EMBL" id="CM000880">
    <property type="protein sequence ID" value="KQK18824.1"/>
    <property type="molecule type" value="Genomic_DNA"/>
</dbReference>
<evidence type="ECO:0000313" key="2">
    <source>
        <dbReference type="EnsemblPlants" id="KQK18824"/>
    </source>
</evidence>
<reference evidence="1" key="2">
    <citation type="submission" date="2017-06" db="EMBL/GenBank/DDBJ databases">
        <title>WGS assembly of Brachypodium distachyon.</title>
        <authorList>
            <consortium name="The International Brachypodium Initiative"/>
            <person name="Lucas S."/>
            <person name="Harmon-Smith M."/>
            <person name="Lail K."/>
            <person name="Tice H."/>
            <person name="Grimwood J."/>
            <person name="Bruce D."/>
            <person name="Barry K."/>
            <person name="Shu S."/>
            <person name="Lindquist E."/>
            <person name="Wang M."/>
            <person name="Pitluck S."/>
            <person name="Vogel J.P."/>
            <person name="Garvin D.F."/>
            <person name="Mockler T.C."/>
            <person name="Schmutz J."/>
            <person name="Rokhsar D."/>
            <person name="Bevan M.W."/>
        </authorList>
    </citation>
    <scope>NUCLEOTIDE SEQUENCE</scope>
    <source>
        <strain evidence="1">Bd21</strain>
    </source>
</reference>
<dbReference type="InParanoid" id="A0A0Q3H752"/>
<reference evidence="2" key="3">
    <citation type="submission" date="2018-08" db="UniProtKB">
        <authorList>
            <consortium name="EnsemblPlants"/>
        </authorList>
    </citation>
    <scope>IDENTIFICATION</scope>
    <source>
        <strain evidence="2">cv. Bd21</strain>
    </source>
</reference>
<organism evidence="1">
    <name type="scientific">Brachypodium distachyon</name>
    <name type="common">Purple false brome</name>
    <name type="synonym">Trachynia distachya</name>
    <dbReference type="NCBI Taxonomy" id="15368"/>
    <lineage>
        <taxon>Eukaryota</taxon>
        <taxon>Viridiplantae</taxon>
        <taxon>Streptophyta</taxon>
        <taxon>Embryophyta</taxon>
        <taxon>Tracheophyta</taxon>
        <taxon>Spermatophyta</taxon>
        <taxon>Magnoliopsida</taxon>
        <taxon>Liliopsida</taxon>
        <taxon>Poales</taxon>
        <taxon>Poaceae</taxon>
        <taxon>BOP clade</taxon>
        <taxon>Pooideae</taxon>
        <taxon>Stipodae</taxon>
        <taxon>Brachypodieae</taxon>
        <taxon>Brachypodium</taxon>
    </lineage>
</organism>
<dbReference type="AlphaFoldDB" id="A0A0Q3H752"/>
<keyword evidence="3" id="KW-1185">Reference proteome</keyword>
<protein>
    <submittedName>
        <fullName evidence="1 2">Uncharacterized protein</fullName>
    </submittedName>
</protein>
<gene>
    <name evidence="1" type="ORF">BRADI_1g44973v3</name>
</gene>
<sequence length="86" mass="10179">MRKSNNLGSSKLVKTYLEIIEALQFILLQEFNICNKNLYIIGFNQRIPNIFKLNFEMGEVQFIFLAFFCKIQNHSESLRSLNFKLL</sequence>
<dbReference type="Gramene" id="KQK18824">
    <property type="protein sequence ID" value="KQK18824"/>
    <property type="gene ID" value="BRADI_1g44973v3"/>
</dbReference>
<evidence type="ECO:0000313" key="3">
    <source>
        <dbReference type="Proteomes" id="UP000008810"/>
    </source>
</evidence>
<reference evidence="1 2" key="1">
    <citation type="journal article" date="2010" name="Nature">
        <title>Genome sequencing and analysis of the model grass Brachypodium distachyon.</title>
        <authorList>
            <consortium name="International Brachypodium Initiative"/>
        </authorList>
    </citation>
    <scope>NUCLEOTIDE SEQUENCE [LARGE SCALE GENOMIC DNA]</scope>
    <source>
        <strain evidence="1 2">Bd21</strain>
    </source>
</reference>
<dbReference type="EnsemblPlants" id="KQK18824">
    <property type="protein sequence ID" value="KQK18824"/>
    <property type="gene ID" value="BRADI_1g44973v3"/>
</dbReference>
<name>A0A0Q3H752_BRADI</name>
<evidence type="ECO:0000313" key="1">
    <source>
        <dbReference type="EMBL" id="KQK18824.1"/>
    </source>
</evidence>
<dbReference type="Proteomes" id="UP000008810">
    <property type="component" value="Chromosome 1"/>
</dbReference>